<sequence length="282" mass="31183">MSDTASATFSGTTLASPTSTLDTSSPTSSQSSGSSSSSSPLLFFVALGFGVVFANLWIVLGTRYCLRQRARARFGAANGYGPDNLGPGLTAFDRIVLGDLNHRRERKLMSEEDVNIRFPVETYKQWREQRSRASVTAAHAEREAQRAEIRHIQREKKSDSLSQPDESIDPKDSKSTTVHEEVDVTEIPSSSDSTHLQPLDKLTADSLSADPDNENADTVADLPEDLDTYDTCAICLDNFADDSEVRGLTCRHVFHSDCITPWFTTRRACCPLCKTDYFKRQS</sequence>
<feature type="compositionally biased region" description="Polar residues" evidence="2">
    <location>
        <begin position="1"/>
        <end position="11"/>
    </location>
</feature>
<feature type="transmembrane region" description="Helical" evidence="3">
    <location>
        <begin position="41"/>
        <end position="66"/>
    </location>
</feature>
<dbReference type="Gene3D" id="3.30.40.10">
    <property type="entry name" value="Zinc/RING finger domain, C3HC4 (zinc finger)"/>
    <property type="match status" value="1"/>
</dbReference>
<dbReference type="CDD" id="cd16454">
    <property type="entry name" value="RING-H2_PA-TM-RING"/>
    <property type="match status" value="1"/>
</dbReference>
<dbReference type="PROSITE" id="PS50089">
    <property type="entry name" value="ZF_RING_2"/>
    <property type="match status" value="1"/>
</dbReference>
<dbReference type="SMART" id="SM00184">
    <property type="entry name" value="RING"/>
    <property type="match status" value="1"/>
</dbReference>
<dbReference type="AlphaFoldDB" id="A0A1E4TCV8"/>
<dbReference type="Proteomes" id="UP000095023">
    <property type="component" value="Unassembled WGS sequence"/>
</dbReference>
<evidence type="ECO:0000256" key="2">
    <source>
        <dbReference type="SAM" id="MobiDB-lite"/>
    </source>
</evidence>
<keyword evidence="3" id="KW-1133">Transmembrane helix</keyword>
<gene>
    <name evidence="5" type="ORF">CANCADRAFT_32805</name>
</gene>
<keyword evidence="3" id="KW-0812">Transmembrane</keyword>
<keyword evidence="6" id="KW-1185">Reference proteome</keyword>
<feature type="compositionally biased region" description="Basic and acidic residues" evidence="2">
    <location>
        <begin position="139"/>
        <end position="159"/>
    </location>
</feature>
<evidence type="ECO:0000256" key="1">
    <source>
        <dbReference type="PROSITE-ProRule" id="PRU00175"/>
    </source>
</evidence>
<reference evidence="6" key="1">
    <citation type="submission" date="2016-02" db="EMBL/GenBank/DDBJ databases">
        <title>Comparative genomics of biotechnologically important yeasts.</title>
        <authorList>
            <consortium name="DOE Joint Genome Institute"/>
            <person name="Riley R."/>
            <person name="Haridas S."/>
            <person name="Wolfe K.H."/>
            <person name="Lopes M.R."/>
            <person name="Hittinger C.T."/>
            <person name="Goker M."/>
            <person name="Salamov A."/>
            <person name="Wisecaver J."/>
            <person name="Long T.M."/>
            <person name="Aerts A.L."/>
            <person name="Barry K."/>
            <person name="Choi C."/>
            <person name="Clum A."/>
            <person name="Coughlan A.Y."/>
            <person name="Deshpande S."/>
            <person name="Douglass A.P."/>
            <person name="Hanson S.J."/>
            <person name="Klenk H.-P."/>
            <person name="Labutti K."/>
            <person name="Lapidus A."/>
            <person name="Lindquist E."/>
            <person name="Lipzen A."/>
            <person name="Meier-Kolthoff J.P."/>
            <person name="Ohm R.A."/>
            <person name="Otillar R.P."/>
            <person name="Pangilinan J."/>
            <person name="Peng Y."/>
            <person name="Rokas A."/>
            <person name="Rosa C.A."/>
            <person name="Scheuner C."/>
            <person name="Sibirny A.A."/>
            <person name="Slot J.C."/>
            <person name="Stielow J.B."/>
            <person name="Sun H."/>
            <person name="Kurtzman C.P."/>
            <person name="Blackwell M."/>
            <person name="Jeffries T.W."/>
            <person name="Grigoriev I.V."/>
        </authorList>
    </citation>
    <scope>NUCLEOTIDE SEQUENCE [LARGE SCALE GENOMIC DNA]</scope>
    <source>
        <strain evidence="6">NRRL Y-17796</strain>
    </source>
</reference>
<keyword evidence="3" id="KW-0472">Membrane</keyword>
<dbReference type="InterPro" id="IPR001841">
    <property type="entry name" value="Znf_RING"/>
</dbReference>
<keyword evidence="1" id="KW-0479">Metal-binding</keyword>
<feature type="region of interest" description="Disordered" evidence="2">
    <location>
        <begin position="1"/>
        <end position="37"/>
    </location>
</feature>
<evidence type="ECO:0000256" key="3">
    <source>
        <dbReference type="SAM" id="Phobius"/>
    </source>
</evidence>
<dbReference type="PANTHER" id="PTHR22765">
    <property type="entry name" value="RING FINGER AND PROTEASE ASSOCIATED DOMAIN-CONTAINING"/>
    <property type="match status" value="1"/>
</dbReference>
<organism evidence="5 6">
    <name type="scientific">Tortispora caseinolytica NRRL Y-17796</name>
    <dbReference type="NCBI Taxonomy" id="767744"/>
    <lineage>
        <taxon>Eukaryota</taxon>
        <taxon>Fungi</taxon>
        <taxon>Dikarya</taxon>
        <taxon>Ascomycota</taxon>
        <taxon>Saccharomycotina</taxon>
        <taxon>Trigonopsidomycetes</taxon>
        <taxon>Trigonopsidales</taxon>
        <taxon>Trigonopsidaceae</taxon>
        <taxon>Tortispora</taxon>
    </lineage>
</organism>
<name>A0A1E4TCV8_9ASCO</name>
<dbReference type="GO" id="GO:0006511">
    <property type="term" value="P:ubiquitin-dependent protein catabolic process"/>
    <property type="evidence" value="ECO:0007669"/>
    <property type="project" value="TreeGrafter"/>
</dbReference>
<dbReference type="SUPFAM" id="SSF57850">
    <property type="entry name" value="RING/U-box"/>
    <property type="match status" value="1"/>
</dbReference>
<feature type="compositionally biased region" description="Low complexity" evidence="2">
    <location>
        <begin position="12"/>
        <end position="37"/>
    </location>
</feature>
<dbReference type="InterPro" id="IPR013083">
    <property type="entry name" value="Znf_RING/FYVE/PHD"/>
</dbReference>
<feature type="region of interest" description="Disordered" evidence="2">
    <location>
        <begin position="134"/>
        <end position="197"/>
    </location>
</feature>
<keyword evidence="1" id="KW-0862">Zinc</keyword>
<evidence type="ECO:0000259" key="4">
    <source>
        <dbReference type="PROSITE" id="PS50089"/>
    </source>
</evidence>
<protein>
    <recommendedName>
        <fullName evidence="4">RING-type domain-containing protein</fullName>
    </recommendedName>
</protein>
<dbReference type="PANTHER" id="PTHR22765:SF434">
    <property type="entry name" value="GB|AAD18119.1-RELATED"/>
    <property type="match status" value="1"/>
</dbReference>
<feature type="domain" description="RING-type" evidence="4">
    <location>
        <begin position="232"/>
        <end position="274"/>
    </location>
</feature>
<proteinExistence type="predicted"/>
<feature type="compositionally biased region" description="Polar residues" evidence="2">
    <location>
        <begin position="187"/>
        <end position="196"/>
    </location>
</feature>
<evidence type="ECO:0000313" key="6">
    <source>
        <dbReference type="Proteomes" id="UP000095023"/>
    </source>
</evidence>
<accession>A0A1E4TCV8</accession>
<dbReference type="GO" id="GO:0008270">
    <property type="term" value="F:zinc ion binding"/>
    <property type="evidence" value="ECO:0007669"/>
    <property type="project" value="UniProtKB-KW"/>
</dbReference>
<dbReference type="Pfam" id="PF13639">
    <property type="entry name" value="zf-RING_2"/>
    <property type="match status" value="1"/>
</dbReference>
<evidence type="ECO:0000313" key="5">
    <source>
        <dbReference type="EMBL" id="ODV89600.1"/>
    </source>
</evidence>
<dbReference type="EMBL" id="KV453843">
    <property type="protein sequence ID" value="ODV89600.1"/>
    <property type="molecule type" value="Genomic_DNA"/>
</dbReference>
<keyword evidence="1" id="KW-0863">Zinc-finger</keyword>
<dbReference type="InterPro" id="IPR051826">
    <property type="entry name" value="E3_ubiquitin-ligase_domain"/>
</dbReference>
<dbReference type="OrthoDB" id="8062037at2759"/>
<feature type="compositionally biased region" description="Basic and acidic residues" evidence="2">
    <location>
        <begin position="168"/>
        <end position="182"/>
    </location>
</feature>
<dbReference type="GO" id="GO:0061630">
    <property type="term" value="F:ubiquitin protein ligase activity"/>
    <property type="evidence" value="ECO:0007669"/>
    <property type="project" value="TreeGrafter"/>
</dbReference>
<feature type="non-terminal residue" evidence="5">
    <location>
        <position position="282"/>
    </location>
</feature>